<dbReference type="KEGG" id="sre:PTSG_06556"/>
<dbReference type="FunCoup" id="F2UG54">
    <property type="interactions" value="590"/>
</dbReference>
<dbReference type="GO" id="GO:0036297">
    <property type="term" value="P:interstrand cross-link repair"/>
    <property type="evidence" value="ECO:0007669"/>
    <property type="project" value="InterPro"/>
</dbReference>
<dbReference type="AlphaFoldDB" id="F2UG54"/>
<name>F2UG54_SALR5</name>
<dbReference type="Proteomes" id="UP000007799">
    <property type="component" value="Unassembled WGS sequence"/>
</dbReference>
<dbReference type="PANTHER" id="PTHR31786:SF2">
    <property type="entry name" value="FANCONI ANEMIA CORE COMPLEX-ASSOCIATED PROTEIN 24"/>
    <property type="match status" value="1"/>
</dbReference>
<dbReference type="RefSeq" id="XP_004991939.1">
    <property type="nucleotide sequence ID" value="XM_004991882.1"/>
</dbReference>
<dbReference type="PANTHER" id="PTHR31786">
    <property type="entry name" value="FANCONI ANEMIA CORE COMPLEX-ASSOCIATED PROTEIN 24"/>
    <property type="match status" value="1"/>
</dbReference>
<sequence length="216" mass="24246">MFRVRFPFEGQVLVHKRYKGTSVTAALEKLQPGVHRVAHDMDLDVDFVTGPGACVVYLWDKDIINPQWKDIAKRVQAALTYPNPTVYAVAAPSTQPNLQHVRNNITCRFRLPVIFVATPEDLALYLIGAVKCAVRPPIKSSRQDLNLNLLTAIRLLPGVGEKRSMQLMHSFPSLQSLQQASKDELREMLGANGTKLWKMLHGKTPAYLFKASKQQT</sequence>
<dbReference type="InterPro" id="IPR026985">
    <property type="entry name" value="FAAP24"/>
</dbReference>
<evidence type="ECO:0000313" key="1">
    <source>
        <dbReference type="EMBL" id="EGD75482.1"/>
    </source>
</evidence>
<dbReference type="GO" id="GO:0003682">
    <property type="term" value="F:chromatin binding"/>
    <property type="evidence" value="ECO:0007669"/>
    <property type="project" value="TreeGrafter"/>
</dbReference>
<proteinExistence type="predicted"/>
<dbReference type="Gene3D" id="3.40.50.10130">
    <property type="match status" value="1"/>
</dbReference>
<keyword evidence="2" id="KW-1185">Reference proteome</keyword>
<evidence type="ECO:0000313" key="2">
    <source>
        <dbReference type="Proteomes" id="UP000007799"/>
    </source>
</evidence>
<dbReference type="OrthoDB" id="5975714at2759"/>
<accession>F2UG54</accession>
<dbReference type="Gene3D" id="1.10.150.20">
    <property type="entry name" value="5' to 3' exonuclease, C-terminal subdomain"/>
    <property type="match status" value="1"/>
</dbReference>
<dbReference type="SUPFAM" id="SSF47781">
    <property type="entry name" value="RuvA domain 2-like"/>
    <property type="match status" value="1"/>
</dbReference>
<dbReference type="InterPro" id="IPR010994">
    <property type="entry name" value="RuvA_2-like"/>
</dbReference>
<dbReference type="GO" id="GO:0043240">
    <property type="term" value="C:Fanconi anaemia nuclear complex"/>
    <property type="evidence" value="ECO:0007669"/>
    <property type="project" value="InterPro"/>
</dbReference>
<dbReference type="EMBL" id="GL832972">
    <property type="protein sequence ID" value="EGD75482.1"/>
    <property type="molecule type" value="Genomic_DNA"/>
</dbReference>
<dbReference type="GeneID" id="16072499"/>
<evidence type="ECO:0008006" key="3">
    <source>
        <dbReference type="Google" id="ProtNLM"/>
    </source>
</evidence>
<reference evidence="1" key="1">
    <citation type="submission" date="2009-08" db="EMBL/GenBank/DDBJ databases">
        <title>Annotation of Salpingoeca rosetta.</title>
        <authorList>
            <consortium name="The Broad Institute Genome Sequencing Platform"/>
            <person name="Russ C."/>
            <person name="Cuomo C."/>
            <person name="Burger G."/>
            <person name="Gray M.W."/>
            <person name="Holland P.W.H."/>
            <person name="King N."/>
            <person name="Lang F.B.F."/>
            <person name="Roger A.J."/>
            <person name="Ruiz-Trillo I."/>
            <person name="Young S.K."/>
            <person name="Zeng Q."/>
            <person name="Gargeya S."/>
            <person name="Alvarado L."/>
            <person name="Berlin A."/>
            <person name="Chapman S.B."/>
            <person name="Chen Z."/>
            <person name="Freedman E."/>
            <person name="Gellesch M."/>
            <person name="Goldberg J."/>
            <person name="Griggs A."/>
            <person name="Gujja S."/>
            <person name="Heilman E."/>
            <person name="Heiman D."/>
            <person name="Howarth C."/>
            <person name="Mehta T."/>
            <person name="Neiman D."/>
            <person name="Pearson M."/>
            <person name="Roberts A."/>
            <person name="Saif S."/>
            <person name="Shea T."/>
            <person name="Shenoy N."/>
            <person name="Sisk P."/>
            <person name="Stolte C."/>
            <person name="Sykes S."/>
            <person name="White J."/>
            <person name="Yandava C."/>
            <person name="Haas B."/>
            <person name="Nusbaum C."/>
            <person name="Birren B."/>
        </authorList>
    </citation>
    <scope>NUCLEOTIDE SEQUENCE [LARGE SCALE GENOMIC DNA]</scope>
    <source>
        <strain evidence="1">ATCC 50818</strain>
    </source>
</reference>
<gene>
    <name evidence="1" type="ORF">PTSG_06556</name>
</gene>
<protein>
    <recommendedName>
        <fullName evidence="3">ERCC4 domain-containing protein</fullName>
    </recommendedName>
</protein>
<dbReference type="InParanoid" id="F2UG54"/>
<organism evidence="2">
    <name type="scientific">Salpingoeca rosetta (strain ATCC 50818 / BSB-021)</name>
    <dbReference type="NCBI Taxonomy" id="946362"/>
    <lineage>
        <taxon>Eukaryota</taxon>
        <taxon>Choanoflagellata</taxon>
        <taxon>Craspedida</taxon>
        <taxon>Salpingoecidae</taxon>
        <taxon>Salpingoeca</taxon>
    </lineage>
</organism>